<evidence type="ECO:0000256" key="8">
    <source>
        <dbReference type="ARBA" id="ARBA00023180"/>
    </source>
</evidence>
<dbReference type="InterPro" id="IPR007856">
    <property type="entry name" value="SapB_1"/>
</dbReference>
<organism evidence="14 15">
    <name type="scientific">Rhynchospora breviuscula</name>
    <dbReference type="NCBI Taxonomy" id="2022672"/>
    <lineage>
        <taxon>Eukaryota</taxon>
        <taxon>Viridiplantae</taxon>
        <taxon>Streptophyta</taxon>
        <taxon>Embryophyta</taxon>
        <taxon>Tracheophyta</taxon>
        <taxon>Spermatophyta</taxon>
        <taxon>Magnoliopsida</taxon>
        <taxon>Liliopsida</taxon>
        <taxon>Poales</taxon>
        <taxon>Cyperaceae</taxon>
        <taxon>Cyperoideae</taxon>
        <taxon>Rhynchosporeae</taxon>
        <taxon>Rhynchospora</taxon>
    </lineage>
</organism>
<keyword evidence="5" id="KW-0378">Hydrolase</keyword>
<keyword evidence="5" id="KW-0064">Aspartyl protease</keyword>
<comment type="caution">
    <text evidence="14">The sequence shown here is derived from an EMBL/GenBank/DDBJ whole genome shotgun (WGS) entry which is preliminary data.</text>
</comment>
<accession>A0A9Q0HM58</accession>
<evidence type="ECO:0000256" key="5">
    <source>
        <dbReference type="ARBA" id="ARBA00022750"/>
    </source>
</evidence>
<evidence type="ECO:0000256" key="2">
    <source>
        <dbReference type="ARBA" id="ARBA00022525"/>
    </source>
</evidence>
<sequence length="219" mass="24167">MGLQVKFLLLVALVVSYCANIEARNMMGFIHASDLGNTVSEQLHANGELCDMCELYSTQALSYLNQNETQTEILSILHQTCSKLSPLKQQCITLVDYYVPLFFTEVATISPDEFCEKMHLCKETKAIKLPTSGPPCELCQEAVLKILTKLQDPSTQVDIIAMLIKACTEFKVSFPKCNTLVSQYAPEVINSAETFLKNTNICASVCKAGVAATKFIFSS</sequence>
<name>A0A9Q0HM58_9POAL</name>
<evidence type="ECO:0000256" key="11">
    <source>
        <dbReference type="ARBA" id="ARBA00041785"/>
    </source>
</evidence>
<evidence type="ECO:0000256" key="7">
    <source>
        <dbReference type="ARBA" id="ARBA00023157"/>
    </source>
</evidence>
<dbReference type="InterPro" id="IPR051428">
    <property type="entry name" value="Sphingo_Act-Surfact_Prot"/>
</dbReference>
<dbReference type="EMBL" id="JAMQYH010000004">
    <property type="protein sequence ID" value="KAJ1691317.1"/>
    <property type="molecule type" value="Genomic_DNA"/>
</dbReference>
<dbReference type="GO" id="GO:0005576">
    <property type="term" value="C:extracellular region"/>
    <property type="evidence" value="ECO:0007669"/>
    <property type="project" value="UniProtKB-SubCell"/>
</dbReference>
<dbReference type="AlphaFoldDB" id="A0A9Q0HM58"/>
<keyword evidence="6" id="KW-0865">Zymogen</keyword>
<evidence type="ECO:0000313" key="14">
    <source>
        <dbReference type="EMBL" id="KAJ1691317.1"/>
    </source>
</evidence>
<dbReference type="SUPFAM" id="SSF47862">
    <property type="entry name" value="Saposin"/>
    <property type="match status" value="2"/>
</dbReference>
<protein>
    <recommendedName>
        <fullName evidence="10">Pulmonary surfactant-associated protein B</fullName>
    </recommendedName>
    <alternativeName>
        <fullName evidence="11">Pulmonary surfactant-associated proteolipid SPL(Phe)</fullName>
    </alternativeName>
</protein>
<dbReference type="PROSITE" id="PS50015">
    <property type="entry name" value="SAP_B"/>
    <property type="match status" value="2"/>
</dbReference>
<feature type="domain" description="Saposin B-type" evidence="13">
    <location>
        <begin position="132"/>
        <end position="210"/>
    </location>
</feature>
<dbReference type="OrthoDB" id="69496at2759"/>
<evidence type="ECO:0000256" key="4">
    <source>
        <dbReference type="ARBA" id="ARBA00022737"/>
    </source>
</evidence>
<dbReference type="InterPro" id="IPR011001">
    <property type="entry name" value="Saposin-like"/>
</dbReference>
<evidence type="ECO:0000256" key="9">
    <source>
        <dbReference type="ARBA" id="ARBA00037221"/>
    </source>
</evidence>
<gene>
    <name evidence="14" type="ORF">LUZ63_015472</name>
</gene>
<dbReference type="FunFam" id="1.10.225.10:FF:000008">
    <property type="entry name" value="Pulmonary surfactant-associated protein B"/>
    <property type="match status" value="1"/>
</dbReference>
<dbReference type="SMART" id="SM00741">
    <property type="entry name" value="SapB"/>
    <property type="match status" value="2"/>
</dbReference>
<dbReference type="Gene3D" id="1.10.225.10">
    <property type="entry name" value="Saposin-like"/>
    <property type="match status" value="2"/>
</dbReference>
<dbReference type="Pfam" id="PF05184">
    <property type="entry name" value="SapB_1"/>
    <property type="match status" value="2"/>
</dbReference>
<dbReference type="PANTHER" id="PTHR11480">
    <property type="entry name" value="SAPOSIN-RELATED"/>
    <property type="match status" value="1"/>
</dbReference>
<evidence type="ECO:0000256" key="1">
    <source>
        <dbReference type="ARBA" id="ARBA00004239"/>
    </source>
</evidence>
<evidence type="ECO:0000256" key="6">
    <source>
        <dbReference type="ARBA" id="ARBA00023145"/>
    </source>
</evidence>
<proteinExistence type="predicted"/>
<dbReference type="PANTHER" id="PTHR11480:SF3">
    <property type="entry name" value="BCDNA.GH08312"/>
    <property type="match status" value="1"/>
</dbReference>
<evidence type="ECO:0000256" key="3">
    <source>
        <dbReference type="ARBA" id="ARBA00022729"/>
    </source>
</evidence>
<evidence type="ECO:0000259" key="13">
    <source>
        <dbReference type="PROSITE" id="PS50015"/>
    </source>
</evidence>
<keyword evidence="5" id="KW-0645">Protease</keyword>
<evidence type="ECO:0000256" key="12">
    <source>
        <dbReference type="SAM" id="SignalP"/>
    </source>
</evidence>
<dbReference type="Proteomes" id="UP001151287">
    <property type="component" value="Unassembled WGS sequence"/>
</dbReference>
<dbReference type="GO" id="GO:0004190">
    <property type="term" value="F:aspartic-type endopeptidase activity"/>
    <property type="evidence" value="ECO:0007669"/>
    <property type="project" value="UniProtKB-KW"/>
</dbReference>
<feature type="signal peptide" evidence="12">
    <location>
        <begin position="1"/>
        <end position="23"/>
    </location>
</feature>
<keyword evidence="8" id="KW-0325">Glycoprotein</keyword>
<feature type="chain" id="PRO_5040516562" description="Pulmonary surfactant-associated protein B" evidence="12">
    <location>
        <begin position="24"/>
        <end position="219"/>
    </location>
</feature>
<evidence type="ECO:0000256" key="10">
    <source>
        <dbReference type="ARBA" id="ARBA00041094"/>
    </source>
</evidence>
<dbReference type="InterPro" id="IPR008139">
    <property type="entry name" value="SaposinB_dom"/>
</dbReference>
<keyword evidence="4" id="KW-0677">Repeat</keyword>
<dbReference type="InterPro" id="IPR008138">
    <property type="entry name" value="SapB_2"/>
</dbReference>
<comment type="subcellular location">
    <subcellularLocation>
        <location evidence="1">Secreted</location>
        <location evidence="1">Extracellular space</location>
    </subcellularLocation>
</comment>
<evidence type="ECO:0000313" key="15">
    <source>
        <dbReference type="Proteomes" id="UP001151287"/>
    </source>
</evidence>
<feature type="domain" description="Saposin B-type" evidence="13">
    <location>
        <begin position="46"/>
        <end position="125"/>
    </location>
</feature>
<keyword evidence="15" id="KW-1185">Reference proteome</keyword>
<dbReference type="Pfam" id="PF03489">
    <property type="entry name" value="SapB_2"/>
    <property type="match status" value="2"/>
</dbReference>
<reference evidence="14" key="1">
    <citation type="journal article" date="2022" name="Cell">
        <title>Repeat-based holocentromeres influence genome architecture and karyotype evolution.</title>
        <authorList>
            <person name="Hofstatter P.G."/>
            <person name="Thangavel G."/>
            <person name="Lux T."/>
            <person name="Neumann P."/>
            <person name="Vondrak T."/>
            <person name="Novak P."/>
            <person name="Zhang M."/>
            <person name="Costa L."/>
            <person name="Castellani M."/>
            <person name="Scott A."/>
            <person name="Toegelov H."/>
            <person name="Fuchs J."/>
            <person name="Mata-Sucre Y."/>
            <person name="Dias Y."/>
            <person name="Vanzela A.L.L."/>
            <person name="Huettel B."/>
            <person name="Almeida C.C.S."/>
            <person name="Simkova H."/>
            <person name="Souza G."/>
            <person name="Pedrosa-Harand A."/>
            <person name="Macas J."/>
            <person name="Mayer K.F.X."/>
            <person name="Houben A."/>
            <person name="Marques A."/>
        </authorList>
    </citation>
    <scope>NUCLEOTIDE SEQUENCE</scope>
    <source>
        <strain evidence="14">RhyBre1mFocal</strain>
    </source>
</reference>
<keyword evidence="3 12" id="KW-0732">Signal</keyword>
<dbReference type="GO" id="GO:0006629">
    <property type="term" value="P:lipid metabolic process"/>
    <property type="evidence" value="ECO:0007669"/>
    <property type="project" value="InterPro"/>
</dbReference>
<keyword evidence="2" id="KW-0964">Secreted</keyword>
<keyword evidence="7" id="KW-1015">Disulfide bond</keyword>
<comment type="function">
    <text evidence="9">Pulmonary surfactant-associated proteins promote alveolar stability by lowering the surface tension at the air-liquid interface in the peripheral air spaces. SP-B increases the collapse pressure of palmitic acid to nearly 70 millinewtons per meter.</text>
</comment>